<proteinExistence type="predicted"/>
<dbReference type="Pfam" id="PF13593">
    <property type="entry name" value="SBF_like"/>
    <property type="match status" value="1"/>
</dbReference>
<protein>
    <submittedName>
        <fullName evidence="2">Bile acid:sodium symporter</fullName>
    </submittedName>
</protein>
<feature type="transmembrane region" description="Helical" evidence="1">
    <location>
        <begin position="204"/>
        <end position="224"/>
    </location>
</feature>
<dbReference type="EMBL" id="JACTUZ010000036">
    <property type="protein sequence ID" value="MBC9177386.1"/>
    <property type="molecule type" value="Genomic_DNA"/>
</dbReference>
<dbReference type="PIRSF" id="PIRSF026166">
    <property type="entry name" value="UCP026166"/>
    <property type="match status" value="1"/>
</dbReference>
<feature type="transmembrane region" description="Helical" evidence="1">
    <location>
        <begin position="136"/>
        <end position="157"/>
    </location>
</feature>
<feature type="transmembrane region" description="Helical" evidence="1">
    <location>
        <begin position="169"/>
        <end position="192"/>
    </location>
</feature>
<keyword evidence="1" id="KW-0812">Transmembrane</keyword>
<dbReference type="RefSeq" id="WP_187778517.1">
    <property type="nucleotide sequence ID" value="NZ_JACTUZ010000036.1"/>
</dbReference>
<organism evidence="2 3">
    <name type="scientific">Pseudoroseomonas ludipueritiae</name>
    <dbReference type="NCBI Taxonomy" id="198093"/>
    <lineage>
        <taxon>Bacteria</taxon>
        <taxon>Pseudomonadati</taxon>
        <taxon>Pseudomonadota</taxon>
        <taxon>Alphaproteobacteria</taxon>
        <taxon>Acetobacterales</taxon>
        <taxon>Acetobacteraceae</taxon>
        <taxon>Pseudoroseomonas</taxon>
    </lineage>
</organism>
<dbReference type="PANTHER" id="PTHR18640">
    <property type="entry name" value="SOLUTE CARRIER FAMILY 10 MEMBER 7"/>
    <property type="match status" value="1"/>
</dbReference>
<evidence type="ECO:0000256" key="1">
    <source>
        <dbReference type="SAM" id="Phobius"/>
    </source>
</evidence>
<sequence length="331" mass="34826">MNLLRRLPIDRFLLLLIAAVMLAALLPASGKAAEGVDLLASFAVALLFFLYGAKLAPKAVMDGLLHWRLQALVMASTFIVFPLLGLATTALLGRWLGPGLSMGLLFLCLLPSTVQSSIAFTSVARGNVPAALCSASVSNLLGMVLTPALVALLLRVGGSGFSTDALKDIGLHLLLPFLLGQAARPLIGGFISRHKLLTSVVDRGSILLVVYAAFSEGMVSGIWQQVDLRSLGLLALADVVILGIVLALTVFAARRAGFSKEDEIVVVFCGSKKSLASGVPMANILFAGHPVGLLVLPLMLFHQIQLFACAALAQRYARRDESPLPAGLPAE</sequence>
<feature type="transmembrane region" description="Helical" evidence="1">
    <location>
        <begin position="264"/>
        <end position="286"/>
    </location>
</feature>
<keyword evidence="1" id="KW-0472">Membrane</keyword>
<dbReference type="InterPro" id="IPR016833">
    <property type="entry name" value="Put_Na-Bile_cotransptr"/>
</dbReference>
<comment type="caution">
    <text evidence="2">The sequence shown here is derived from an EMBL/GenBank/DDBJ whole genome shotgun (WGS) entry which is preliminary data.</text>
</comment>
<dbReference type="Proteomes" id="UP000603940">
    <property type="component" value="Unassembled WGS sequence"/>
</dbReference>
<keyword evidence="3" id="KW-1185">Reference proteome</keyword>
<gene>
    <name evidence="2" type="ORF">IBL25_10585</name>
</gene>
<feature type="transmembrane region" description="Helical" evidence="1">
    <location>
        <begin position="38"/>
        <end position="57"/>
    </location>
</feature>
<dbReference type="Gene3D" id="1.20.1530.20">
    <property type="match status" value="1"/>
</dbReference>
<evidence type="ECO:0000313" key="2">
    <source>
        <dbReference type="EMBL" id="MBC9177386.1"/>
    </source>
</evidence>
<name>A0ABR7R6L1_9PROT</name>
<feature type="transmembrane region" description="Helical" evidence="1">
    <location>
        <begin position="104"/>
        <end position="124"/>
    </location>
</feature>
<dbReference type="PANTHER" id="PTHR18640:SF5">
    <property type="entry name" value="SODIUM_BILE ACID COTRANSPORTER 7"/>
    <property type="match status" value="1"/>
</dbReference>
<feature type="transmembrane region" description="Helical" evidence="1">
    <location>
        <begin position="69"/>
        <end position="92"/>
    </location>
</feature>
<reference evidence="2 3" key="1">
    <citation type="journal article" date="2009" name="Int. J. Syst. Evol. Microbiol.">
        <title>Transfer of Teichococcus ludipueritiae and Muricoccus roseus to the genus Roseomonas, as Roseomonas ludipueritiae comb. nov. and Roseomonas rosea comb. nov., respectively, and emended description of the genus Roseomonas.</title>
        <authorList>
            <person name="Sanchez-Porro C."/>
            <person name="Gallego V."/>
            <person name="Busse H.J."/>
            <person name="Kampfer P."/>
            <person name="Ventosa A."/>
        </authorList>
    </citation>
    <scope>NUCLEOTIDE SEQUENCE [LARGE SCALE GENOMIC DNA]</scope>
    <source>
        <strain evidence="2 3">DSM 14915</strain>
    </source>
</reference>
<dbReference type="InterPro" id="IPR038770">
    <property type="entry name" value="Na+/solute_symporter_sf"/>
</dbReference>
<feature type="transmembrane region" description="Helical" evidence="1">
    <location>
        <begin position="230"/>
        <end position="252"/>
    </location>
</feature>
<keyword evidence="1" id="KW-1133">Transmembrane helix</keyword>
<accession>A0ABR7R6L1</accession>
<evidence type="ECO:0000313" key="3">
    <source>
        <dbReference type="Proteomes" id="UP000603940"/>
    </source>
</evidence>